<protein>
    <recommendedName>
        <fullName evidence="6">Glutathione S-transferase</fullName>
    </recommendedName>
</protein>
<dbReference type="Pfam" id="PF13410">
    <property type="entry name" value="GST_C_2"/>
    <property type="match status" value="1"/>
</dbReference>
<evidence type="ECO:0000313" key="4">
    <source>
        <dbReference type="EMBL" id="PWN86718.1"/>
    </source>
</evidence>
<dbReference type="InterPro" id="IPR004045">
    <property type="entry name" value="Glutathione_S-Trfase_N"/>
</dbReference>
<dbReference type="OrthoDB" id="2098326at2759"/>
<dbReference type="Pfam" id="PF13417">
    <property type="entry name" value="GST_N_3"/>
    <property type="match status" value="1"/>
</dbReference>
<evidence type="ECO:0000256" key="1">
    <source>
        <dbReference type="ARBA" id="ARBA00007409"/>
    </source>
</evidence>
<dbReference type="EMBL" id="KZ819643">
    <property type="protein sequence ID" value="PWN86718.1"/>
    <property type="molecule type" value="Genomic_DNA"/>
</dbReference>
<dbReference type="InterPro" id="IPR036282">
    <property type="entry name" value="Glutathione-S-Trfase_C_sf"/>
</dbReference>
<dbReference type="AlphaFoldDB" id="A0A316YDH3"/>
<evidence type="ECO:0008006" key="6">
    <source>
        <dbReference type="Google" id="ProtNLM"/>
    </source>
</evidence>
<proteinExistence type="inferred from homology"/>
<sequence>MITIHHLQVSQSERIVWLCEELGIPDVTALAQAPVLEDNKVMLKESSAIIEYLMNKYGGGRLSLTPFHPRFTDYLYWFHASNCKLQPLVLLILQLSQIHDAGARLARAQERLGALLCLLDDHLDARLWLAGDDFTAADIMLVFTLTTMRVFYGLDLSEGRNVLPCLERSSRREGYQRARNKGDPTLELMIEGRAPKPYVDRLKEAHII</sequence>
<dbReference type="InterPro" id="IPR036249">
    <property type="entry name" value="Thioredoxin-like_sf"/>
</dbReference>
<organism evidence="4 5">
    <name type="scientific">Acaromyces ingoldii</name>
    <dbReference type="NCBI Taxonomy" id="215250"/>
    <lineage>
        <taxon>Eukaryota</taxon>
        <taxon>Fungi</taxon>
        <taxon>Dikarya</taxon>
        <taxon>Basidiomycota</taxon>
        <taxon>Ustilaginomycotina</taxon>
        <taxon>Exobasidiomycetes</taxon>
        <taxon>Exobasidiales</taxon>
        <taxon>Cryptobasidiaceae</taxon>
        <taxon>Acaromyces</taxon>
    </lineage>
</organism>
<feature type="domain" description="GST N-terminal" evidence="2">
    <location>
        <begin position="1"/>
        <end position="61"/>
    </location>
</feature>
<dbReference type="PANTHER" id="PTHR44051">
    <property type="entry name" value="GLUTATHIONE S-TRANSFERASE-RELATED"/>
    <property type="match status" value="1"/>
</dbReference>
<comment type="similarity">
    <text evidence="1">Belongs to the GST superfamily.</text>
</comment>
<name>A0A316YDH3_9BASI</name>
<dbReference type="Gene3D" id="1.20.1050.10">
    <property type="match status" value="1"/>
</dbReference>
<dbReference type="SUPFAM" id="SSF47616">
    <property type="entry name" value="GST C-terminal domain-like"/>
    <property type="match status" value="1"/>
</dbReference>
<dbReference type="InParanoid" id="A0A316YDH3"/>
<dbReference type="Proteomes" id="UP000245768">
    <property type="component" value="Unassembled WGS sequence"/>
</dbReference>
<dbReference type="GeneID" id="37046286"/>
<reference evidence="4 5" key="1">
    <citation type="journal article" date="2018" name="Mol. Biol. Evol.">
        <title>Broad Genomic Sampling Reveals a Smut Pathogenic Ancestry of the Fungal Clade Ustilaginomycotina.</title>
        <authorList>
            <person name="Kijpornyongpan T."/>
            <person name="Mondo S.J."/>
            <person name="Barry K."/>
            <person name="Sandor L."/>
            <person name="Lee J."/>
            <person name="Lipzen A."/>
            <person name="Pangilinan J."/>
            <person name="LaButti K."/>
            <person name="Hainaut M."/>
            <person name="Henrissat B."/>
            <person name="Grigoriev I.V."/>
            <person name="Spatafora J.W."/>
            <person name="Aime M.C."/>
        </authorList>
    </citation>
    <scope>NUCLEOTIDE SEQUENCE [LARGE SCALE GENOMIC DNA]</scope>
    <source>
        <strain evidence="4 5">MCA 4198</strain>
    </source>
</reference>
<dbReference type="RefSeq" id="XP_025373916.1">
    <property type="nucleotide sequence ID" value="XM_025524370.1"/>
</dbReference>
<evidence type="ECO:0000259" key="2">
    <source>
        <dbReference type="PROSITE" id="PS50404"/>
    </source>
</evidence>
<dbReference type="PROSITE" id="PS50404">
    <property type="entry name" value="GST_NTER"/>
    <property type="match status" value="1"/>
</dbReference>
<dbReference type="SUPFAM" id="SSF52833">
    <property type="entry name" value="Thioredoxin-like"/>
    <property type="match status" value="1"/>
</dbReference>
<dbReference type="InterPro" id="IPR010987">
    <property type="entry name" value="Glutathione-S-Trfase_C-like"/>
</dbReference>
<evidence type="ECO:0000313" key="5">
    <source>
        <dbReference type="Proteomes" id="UP000245768"/>
    </source>
</evidence>
<dbReference type="Gene3D" id="3.40.30.10">
    <property type="entry name" value="Glutaredoxin"/>
    <property type="match status" value="2"/>
</dbReference>
<dbReference type="STRING" id="215250.A0A316YDH3"/>
<evidence type="ECO:0000259" key="3">
    <source>
        <dbReference type="PROSITE" id="PS50405"/>
    </source>
</evidence>
<feature type="domain" description="GST C-terminal" evidence="3">
    <location>
        <begin position="43"/>
        <end position="198"/>
    </location>
</feature>
<gene>
    <name evidence="4" type="ORF">FA10DRAFT_291802</name>
</gene>
<dbReference type="PROSITE" id="PS50405">
    <property type="entry name" value="GST_CTER"/>
    <property type="match status" value="1"/>
</dbReference>
<keyword evidence="5" id="KW-1185">Reference proteome</keyword>
<accession>A0A316YDH3</accession>
<dbReference type="PANTHER" id="PTHR44051:SF9">
    <property type="entry name" value="GLUTATHIONE S-TRANSFERASE 1"/>
    <property type="match status" value="1"/>
</dbReference>